<feature type="transmembrane region" description="Helical" evidence="5">
    <location>
        <begin position="338"/>
        <end position="355"/>
    </location>
</feature>
<dbReference type="OrthoDB" id="422206at2759"/>
<evidence type="ECO:0000313" key="7">
    <source>
        <dbReference type="Proteomes" id="UP000507470"/>
    </source>
</evidence>
<feature type="transmembrane region" description="Helical" evidence="5">
    <location>
        <begin position="121"/>
        <end position="139"/>
    </location>
</feature>
<feature type="transmembrane region" description="Helical" evidence="5">
    <location>
        <begin position="190"/>
        <end position="207"/>
    </location>
</feature>
<evidence type="ECO:0000256" key="5">
    <source>
        <dbReference type="SAM" id="Phobius"/>
    </source>
</evidence>
<feature type="transmembrane region" description="Helical" evidence="5">
    <location>
        <begin position="397"/>
        <end position="419"/>
    </location>
</feature>
<keyword evidence="2 5" id="KW-0812">Transmembrane</keyword>
<evidence type="ECO:0000313" key="6">
    <source>
        <dbReference type="EMBL" id="CAC5362495.1"/>
    </source>
</evidence>
<dbReference type="EMBL" id="CACVKT020000743">
    <property type="protein sequence ID" value="CAC5362495.1"/>
    <property type="molecule type" value="Genomic_DNA"/>
</dbReference>
<comment type="subcellular location">
    <subcellularLocation>
        <location evidence="1">Membrane</location>
        <topology evidence="1">Multi-pass membrane protein</topology>
    </subcellularLocation>
</comment>
<dbReference type="PANTHER" id="PTHR10924">
    <property type="entry name" value="MAJOR FACILITATOR SUPERFAMILY PROTEIN-RELATED"/>
    <property type="match status" value="1"/>
</dbReference>
<feature type="transmembrane region" description="Helical" evidence="5">
    <location>
        <begin position="460"/>
        <end position="479"/>
    </location>
</feature>
<evidence type="ECO:0000256" key="3">
    <source>
        <dbReference type="ARBA" id="ARBA00022989"/>
    </source>
</evidence>
<accession>A0A6J8A623</accession>
<proteinExistence type="predicted"/>
<evidence type="ECO:0000256" key="2">
    <source>
        <dbReference type="ARBA" id="ARBA00022692"/>
    </source>
</evidence>
<feature type="transmembrane region" description="Helical" evidence="5">
    <location>
        <begin position="54"/>
        <end position="74"/>
    </location>
</feature>
<sequence length="495" mass="54752">MDCEKQSLLCEDSSDNTDTNYTETGSVIHKTCNQNVINNANGSTPRTKVYKRRWYVMVIFCLFAMSQGGSWSIYGPISATTEDAFDWKDSDIALLTAWGPIAYLITTFPFAWLIETKGIRVASLTATFLTLMGAVARCITTDPTYVTWTSNIGQLLNGLAGPIAFGAPPVLSALWFPANERTTATALNTVLNSVGSALTFTLGPHLVPFRGSCHDNDTAVNISSNFNGSITNNCTNKIRIITERHDISRYMLYDLCFIVIAFLLMLIYYPKKPDLPPTISASVARLDFRSGIKDLLRNVKFWLICLTFGVSQGVFSSWQGVLDVNLKPHDISQNEAGWLGFYSMIAGCLASLVFAKFSDLFARHMRLFLLFLYICATGCFVWFIFLVEGVIQSSTVMLYASIIMGTMFLTSTMPLFFEMACEAAYPVPEGITNLVLTLSSNIGGLIFLLIQMIPNIGTNWASWCMLGGIVSCIPVLALLKERYNRLDVDETGKDS</sequence>
<dbReference type="Proteomes" id="UP000507470">
    <property type="component" value="Unassembled WGS sequence"/>
</dbReference>
<evidence type="ECO:0000256" key="4">
    <source>
        <dbReference type="ARBA" id="ARBA00023136"/>
    </source>
</evidence>
<keyword evidence="7" id="KW-1185">Reference proteome</keyword>
<dbReference type="InterPro" id="IPR036259">
    <property type="entry name" value="MFS_trans_sf"/>
</dbReference>
<feature type="transmembrane region" description="Helical" evidence="5">
    <location>
        <begin position="367"/>
        <end position="385"/>
    </location>
</feature>
<dbReference type="PANTHER" id="PTHR10924:SF27">
    <property type="entry name" value="SOLUTE CARRIER FAMILY 49 MEMBER 4"/>
    <property type="match status" value="1"/>
</dbReference>
<dbReference type="InterPro" id="IPR011701">
    <property type="entry name" value="MFS"/>
</dbReference>
<dbReference type="Pfam" id="PF07690">
    <property type="entry name" value="MFS_1"/>
    <property type="match status" value="1"/>
</dbReference>
<keyword evidence="3 5" id="KW-1133">Transmembrane helix</keyword>
<reference evidence="6 7" key="1">
    <citation type="submission" date="2020-06" db="EMBL/GenBank/DDBJ databases">
        <authorList>
            <person name="Li R."/>
            <person name="Bekaert M."/>
        </authorList>
    </citation>
    <scope>NUCLEOTIDE SEQUENCE [LARGE SCALE GENOMIC DNA]</scope>
    <source>
        <strain evidence="7">wild</strain>
    </source>
</reference>
<feature type="transmembrane region" description="Helical" evidence="5">
    <location>
        <begin position="159"/>
        <end position="178"/>
    </location>
</feature>
<feature type="transmembrane region" description="Helical" evidence="5">
    <location>
        <begin position="431"/>
        <end position="454"/>
    </location>
</feature>
<dbReference type="SUPFAM" id="SSF103473">
    <property type="entry name" value="MFS general substrate transporter"/>
    <property type="match status" value="1"/>
</dbReference>
<dbReference type="AlphaFoldDB" id="A0A6J8A623"/>
<protein>
    <submittedName>
        <fullName evidence="6">DIRC2</fullName>
    </submittedName>
</protein>
<feature type="transmembrane region" description="Helical" evidence="5">
    <location>
        <begin position="250"/>
        <end position="269"/>
    </location>
</feature>
<dbReference type="InterPro" id="IPR049680">
    <property type="entry name" value="FLVCR1-2_SLC49-like"/>
</dbReference>
<feature type="transmembrane region" description="Helical" evidence="5">
    <location>
        <begin position="299"/>
        <end position="318"/>
    </location>
</feature>
<dbReference type="GO" id="GO:0022857">
    <property type="term" value="F:transmembrane transporter activity"/>
    <property type="evidence" value="ECO:0007669"/>
    <property type="project" value="InterPro"/>
</dbReference>
<organism evidence="6 7">
    <name type="scientific">Mytilus coruscus</name>
    <name type="common">Sea mussel</name>
    <dbReference type="NCBI Taxonomy" id="42192"/>
    <lineage>
        <taxon>Eukaryota</taxon>
        <taxon>Metazoa</taxon>
        <taxon>Spiralia</taxon>
        <taxon>Lophotrochozoa</taxon>
        <taxon>Mollusca</taxon>
        <taxon>Bivalvia</taxon>
        <taxon>Autobranchia</taxon>
        <taxon>Pteriomorphia</taxon>
        <taxon>Mytilida</taxon>
        <taxon>Mytiloidea</taxon>
        <taxon>Mytilidae</taxon>
        <taxon>Mytilinae</taxon>
        <taxon>Mytilus</taxon>
    </lineage>
</organism>
<evidence type="ECO:0000256" key="1">
    <source>
        <dbReference type="ARBA" id="ARBA00004141"/>
    </source>
</evidence>
<keyword evidence="4 5" id="KW-0472">Membrane</keyword>
<dbReference type="GO" id="GO:0016020">
    <property type="term" value="C:membrane"/>
    <property type="evidence" value="ECO:0007669"/>
    <property type="project" value="UniProtKB-SubCell"/>
</dbReference>
<feature type="transmembrane region" description="Helical" evidence="5">
    <location>
        <begin position="94"/>
        <end position="114"/>
    </location>
</feature>
<dbReference type="Gene3D" id="1.20.1250.20">
    <property type="entry name" value="MFS general substrate transporter like domains"/>
    <property type="match status" value="2"/>
</dbReference>
<name>A0A6J8A623_MYTCO</name>
<gene>
    <name evidence="6" type="ORF">MCOR_4236</name>
</gene>